<keyword evidence="16" id="KW-0482">Metalloprotease</keyword>
<evidence type="ECO:0000256" key="17">
    <source>
        <dbReference type="ARBA" id="ARBA00023145"/>
    </source>
</evidence>
<dbReference type="SUPFAM" id="SSF53187">
    <property type="entry name" value="Zn-dependent exopeptidases"/>
    <property type="match status" value="1"/>
</dbReference>
<evidence type="ECO:0000256" key="20">
    <source>
        <dbReference type="ARBA" id="ARBA00025833"/>
    </source>
</evidence>
<dbReference type="Proteomes" id="UP001187531">
    <property type="component" value="Unassembled WGS sequence"/>
</dbReference>
<feature type="domain" description="Peptidase M28" evidence="24">
    <location>
        <begin position="264"/>
        <end position="453"/>
    </location>
</feature>
<evidence type="ECO:0000256" key="14">
    <source>
        <dbReference type="ARBA" id="ARBA00022833"/>
    </source>
</evidence>
<evidence type="ECO:0000256" key="21">
    <source>
        <dbReference type="ARBA" id="ARBA00033328"/>
    </source>
</evidence>
<evidence type="ECO:0000313" key="25">
    <source>
        <dbReference type="EMBL" id="KAK2721898.1"/>
    </source>
</evidence>
<dbReference type="InterPro" id="IPR039866">
    <property type="entry name" value="CPQ"/>
</dbReference>
<evidence type="ECO:0000256" key="5">
    <source>
        <dbReference type="ARBA" id="ARBA00010918"/>
    </source>
</evidence>
<dbReference type="GO" id="GO:0005615">
    <property type="term" value="C:extracellular space"/>
    <property type="evidence" value="ECO:0007669"/>
    <property type="project" value="TreeGrafter"/>
</dbReference>
<dbReference type="PANTHER" id="PTHR12053">
    <property type="entry name" value="PROTEASE FAMILY M28 PLASMA GLUTAMATE CARBOXYPEPTIDASE-RELATED"/>
    <property type="match status" value="1"/>
</dbReference>
<name>A0AA88I2X2_ARTSF</name>
<evidence type="ECO:0000256" key="16">
    <source>
        <dbReference type="ARBA" id="ARBA00023049"/>
    </source>
</evidence>
<dbReference type="InterPro" id="IPR007484">
    <property type="entry name" value="Peptidase_M28"/>
</dbReference>
<dbReference type="GO" id="GO:0004180">
    <property type="term" value="F:carboxypeptidase activity"/>
    <property type="evidence" value="ECO:0007669"/>
    <property type="project" value="UniProtKB-KW"/>
</dbReference>
<evidence type="ECO:0000256" key="18">
    <source>
        <dbReference type="ARBA" id="ARBA00023180"/>
    </source>
</evidence>
<comment type="subunit">
    <text evidence="20">Homodimer. The monomeric form is inactive while the homodimer is active.</text>
</comment>
<keyword evidence="14" id="KW-0862">Zinc</keyword>
<dbReference type="GO" id="GO:0070573">
    <property type="term" value="F:metallodipeptidase activity"/>
    <property type="evidence" value="ECO:0007669"/>
    <property type="project" value="InterPro"/>
</dbReference>
<organism evidence="25 26">
    <name type="scientific">Artemia franciscana</name>
    <name type="common">Brine shrimp</name>
    <name type="synonym">Artemia sanfranciscana</name>
    <dbReference type="NCBI Taxonomy" id="6661"/>
    <lineage>
        <taxon>Eukaryota</taxon>
        <taxon>Metazoa</taxon>
        <taxon>Ecdysozoa</taxon>
        <taxon>Arthropoda</taxon>
        <taxon>Crustacea</taxon>
        <taxon>Branchiopoda</taxon>
        <taxon>Anostraca</taxon>
        <taxon>Artemiidae</taxon>
        <taxon>Artemia</taxon>
    </lineage>
</organism>
<evidence type="ECO:0000256" key="2">
    <source>
        <dbReference type="ARBA" id="ARBA00004371"/>
    </source>
</evidence>
<evidence type="ECO:0000256" key="8">
    <source>
        <dbReference type="ARBA" id="ARBA00022645"/>
    </source>
</evidence>
<protein>
    <recommendedName>
        <fullName evidence="6">Carboxypeptidase Q</fullName>
    </recommendedName>
    <alternativeName>
        <fullName evidence="21">Plasma glutamate carboxypeptidase</fullName>
    </alternativeName>
</protein>
<gene>
    <name evidence="25" type="ORF">QYM36_002462</name>
</gene>
<keyword evidence="18" id="KW-0325">Glycoprotein</keyword>
<feature type="signal peptide" evidence="22">
    <location>
        <begin position="1"/>
        <end position="18"/>
    </location>
</feature>
<keyword evidence="8" id="KW-0121">Carboxypeptidase</keyword>
<keyword evidence="15" id="KW-0333">Golgi apparatus</keyword>
<keyword evidence="7" id="KW-0964">Secreted</keyword>
<dbReference type="GO" id="GO:0043171">
    <property type="term" value="P:peptide catabolic process"/>
    <property type="evidence" value="ECO:0007669"/>
    <property type="project" value="TreeGrafter"/>
</dbReference>
<dbReference type="EMBL" id="JAVRJZ010000005">
    <property type="protein sequence ID" value="KAK2721898.1"/>
    <property type="molecule type" value="Genomic_DNA"/>
</dbReference>
<feature type="domain" description="PA" evidence="23">
    <location>
        <begin position="154"/>
        <end position="236"/>
    </location>
</feature>
<evidence type="ECO:0000256" key="19">
    <source>
        <dbReference type="ARBA" id="ARBA00023228"/>
    </source>
</evidence>
<evidence type="ECO:0000256" key="4">
    <source>
        <dbReference type="ARBA" id="ARBA00004613"/>
    </source>
</evidence>
<dbReference type="AlphaFoldDB" id="A0AA88I2X2"/>
<evidence type="ECO:0000256" key="9">
    <source>
        <dbReference type="ARBA" id="ARBA00022670"/>
    </source>
</evidence>
<comment type="caution">
    <text evidence="25">The sequence shown here is derived from an EMBL/GenBank/DDBJ whole genome shotgun (WGS) entry which is preliminary data.</text>
</comment>
<keyword evidence="17" id="KW-0865">Zymogen</keyword>
<evidence type="ECO:0000313" key="26">
    <source>
        <dbReference type="Proteomes" id="UP001187531"/>
    </source>
</evidence>
<dbReference type="InterPro" id="IPR003137">
    <property type="entry name" value="PA_domain"/>
</dbReference>
<dbReference type="FunFam" id="3.50.30.30:FF:000009">
    <property type="entry name" value="Carboxypeptidase Q"/>
    <property type="match status" value="1"/>
</dbReference>
<keyword evidence="26" id="KW-1185">Reference proteome</keyword>
<dbReference type="PANTHER" id="PTHR12053:SF3">
    <property type="entry name" value="CARBOXYPEPTIDASE Q"/>
    <property type="match status" value="1"/>
</dbReference>
<evidence type="ECO:0000256" key="1">
    <source>
        <dbReference type="ARBA" id="ARBA00004240"/>
    </source>
</evidence>
<evidence type="ECO:0000259" key="23">
    <source>
        <dbReference type="Pfam" id="PF02225"/>
    </source>
</evidence>
<accession>A0AA88I2X2</accession>
<keyword evidence="10" id="KW-0479">Metal-binding</keyword>
<keyword evidence="11 22" id="KW-0732">Signal</keyword>
<dbReference type="Pfam" id="PF02225">
    <property type="entry name" value="PA"/>
    <property type="match status" value="1"/>
</dbReference>
<keyword evidence="9" id="KW-0645">Protease</keyword>
<keyword evidence="12" id="KW-0378">Hydrolase</keyword>
<comment type="similarity">
    <text evidence="5">Belongs to the peptidase M28 family.</text>
</comment>
<evidence type="ECO:0000256" key="12">
    <source>
        <dbReference type="ARBA" id="ARBA00022801"/>
    </source>
</evidence>
<evidence type="ECO:0000256" key="13">
    <source>
        <dbReference type="ARBA" id="ARBA00022824"/>
    </source>
</evidence>
<dbReference type="GO" id="GO:0005764">
    <property type="term" value="C:lysosome"/>
    <property type="evidence" value="ECO:0007669"/>
    <property type="project" value="UniProtKB-SubCell"/>
</dbReference>
<keyword evidence="13" id="KW-0256">Endoplasmic reticulum</keyword>
<evidence type="ECO:0000256" key="6">
    <source>
        <dbReference type="ARBA" id="ARBA00014116"/>
    </source>
</evidence>
<dbReference type="Gene3D" id="3.50.30.30">
    <property type="match status" value="1"/>
</dbReference>
<comment type="subcellular location">
    <subcellularLocation>
        <location evidence="1">Endoplasmic reticulum</location>
    </subcellularLocation>
    <subcellularLocation>
        <location evidence="3">Golgi apparatus</location>
    </subcellularLocation>
    <subcellularLocation>
        <location evidence="2">Lysosome</location>
    </subcellularLocation>
    <subcellularLocation>
        <location evidence="4">Secreted</location>
    </subcellularLocation>
</comment>
<evidence type="ECO:0000256" key="22">
    <source>
        <dbReference type="SAM" id="SignalP"/>
    </source>
</evidence>
<evidence type="ECO:0000259" key="24">
    <source>
        <dbReference type="Pfam" id="PF04389"/>
    </source>
</evidence>
<dbReference type="GO" id="GO:0046872">
    <property type="term" value="F:metal ion binding"/>
    <property type="evidence" value="ECO:0007669"/>
    <property type="project" value="UniProtKB-KW"/>
</dbReference>
<dbReference type="GO" id="GO:0005783">
    <property type="term" value="C:endoplasmic reticulum"/>
    <property type="evidence" value="ECO:0007669"/>
    <property type="project" value="UniProtKB-SubCell"/>
</dbReference>
<evidence type="ECO:0000256" key="7">
    <source>
        <dbReference type="ARBA" id="ARBA00022525"/>
    </source>
</evidence>
<evidence type="ECO:0000256" key="10">
    <source>
        <dbReference type="ARBA" id="ARBA00022723"/>
    </source>
</evidence>
<reference evidence="25" key="1">
    <citation type="submission" date="2023-07" db="EMBL/GenBank/DDBJ databases">
        <title>Chromosome-level genome assembly of Artemia franciscana.</title>
        <authorList>
            <person name="Jo E."/>
        </authorList>
    </citation>
    <scope>NUCLEOTIDE SEQUENCE</scope>
    <source>
        <tissue evidence="25">Whole body</tissue>
    </source>
</reference>
<dbReference type="Gene3D" id="3.40.630.10">
    <property type="entry name" value="Zn peptidases"/>
    <property type="match status" value="1"/>
</dbReference>
<proteinExistence type="inferred from homology"/>
<evidence type="ECO:0000256" key="3">
    <source>
        <dbReference type="ARBA" id="ARBA00004555"/>
    </source>
</evidence>
<evidence type="ECO:0000256" key="11">
    <source>
        <dbReference type="ARBA" id="ARBA00022729"/>
    </source>
</evidence>
<feature type="chain" id="PRO_5041676489" description="Carboxypeptidase Q" evidence="22">
    <location>
        <begin position="19"/>
        <end position="475"/>
    </location>
</feature>
<sequence length="475" mass="52506">MKIQISLLFAILFVHTKSQECDPALIQEIRNYRPVAELIIEEILHGASKGLCYEKLAEFVDSYQLRITGSQVLEDSIDYLLEQYQGERSVMDNTWKESVPNLPHWTRGEEEAFLIEPVHKSMSILAFGGSIATPLGEPLVAEAVVVTSFDELRSLDASQVSGKIVVYNQGYVSYSQSVNYRYKGASEAAKLGAIAALIESIGPFSINSPHTGVMTYAEGDTKIPAIAITQEDAEMLRRIYLTGERIVISVKSNSQTHQPITSHNLIADYNGTRYPDKVVVVSGHIDNWDVGQGAMDDAGGMMIGLIAVEVINSLGLRPKRTIRNILWTAEEQGLLGAEHYFNTQKNELDKFVFVMESDSGTFDPQGLTYTGDRRNGECIIKEILSLLGAINATRYQWTSGSVSTDITHFTDAGVPGAGLWDTDGQYFYFHHTEGDMMTVEDPNALDRAVALWAVASYIIADLTDDFPKPSPRTTN</sequence>
<dbReference type="GO" id="GO:0006508">
    <property type="term" value="P:proteolysis"/>
    <property type="evidence" value="ECO:0007669"/>
    <property type="project" value="UniProtKB-KW"/>
</dbReference>
<dbReference type="GO" id="GO:0005794">
    <property type="term" value="C:Golgi apparatus"/>
    <property type="evidence" value="ECO:0007669"/>
    <property type="project" value="UniProtKB-SubCell"/>
</dbReference>
<dbReference type="Pfam" id="PF04389">
    <property type="entry name" value="Peptidase_M28"/>
    <property type="match status" value="1"/>
</dbReference>
<evidence type="ECO:0000256" key="15">
    <source>
        <dbReference type="ARBA" id="ARBA00023034"/>
    </source>
</evidence>
<keyword evidence="19" id="KW-0458">Lysosome</keyword>